<evidence type="ECO:0000313" key="6">
    <source>
        <dbReference type="Proteomes" id="UP000237000"/>
    </source>
</evidence>
<evidence type="ECO:0000256" key="2">
    <source>
        <dbReference type="ARBA" id="ARBA00023242"/>
    </source>
</evidence>
<dbReference type="FunCoup" id="A0A2P5AHP7">
    <property type="interactions" value="55"/>
</dbReference>
<reference evidence="6" key="1">
    <citation type="submission" date="2016-06" db="EMBL/GenBank/DDBJ databases">
        <title>Parallel loss of symbiosis genes in relatives of nitrogen-fixing non-legume Parasponia.</title>
        <authorList>
            <person name="Van Velzen R."/>
            <person name="Holmer R."/>
            <person name="Bu F."/>
            <person name="Rutten L."/>
            <person name="Van Zeijl A."/>
            <person name="Liu W."/>
            <person name="Santuari L."/>
            <person name="Cao Q."/>
            <person name="Sharma T."/>
            <person name="Shen D."/>
            <person name="Roswanjaya Y."/>
            <person name="Wardhani T."/>
            <person name="Kalhor M.S."/>
            <person name="Jansen J."/>
            <person name="Van den Hoogen J."/>
            <person name="Gungor B."/>
            <person name="Hartog M."/>
            <person name="Hontelez J."/>
            <person name="Verver J."/>
            <person name="Yang W.-C."/>
            <person name="Schijlen E."/>
            <person name="Repin R."/>
            <person name="Schilthuizen M."/>
            <person name="Schranz E."/>
            <person name="Heidstra R."/>
            <person name="Miyata K."/>
            <person name="Fedorova E."/>
            <person name="Kohlen W."/>
            <person name="Bisseling T."/>
            <person name="Smit S."/>
            <person name="Geurts R."/>
        </authorList>
    </citation>
    <scope>NUCLEOTIDE SEQUENCE [LARGE SCALE GENOMIC DNA]</scope>
    <source>
        <strain evidence="6">cv. RG33-2</strain>
    </source>
</reference>
<dbReference type="PANTHER" id="PTHR31747:SF17">
    <property type="entry name" value="PROTEIN LOL2"/>
    <property type="match status" value="1"/>
</dbReference>
<proteinExistence type="predicted"/>
<dbReference type="PANTHER" id="PTHR31747">
    <property type="entry name" value="PROTEIN LSD1"/>
    <property type="match status" value="1"/>
</dbReference>
<feature type="domain" description="Zinc finger LSD1-type" evidence="4">
    <location>
        <begin position="67"/>
        <end position="91"/>
    </location>
</feature>
<dbReference type="OrthoDB" id="509329at2759"/>
<feature type="domain" description="Zinc finger LSD1-type" evidence="4">
    <location>
        <begin position="105"/>
        <end position="129"/>
    </location>
</feature>
<evidence type="ECO:0000256" key="3">
    <source>
        <dbReference type="SAM" id="MobiDB-lite"/>
    </source>
</evidence>
<dbReference type="NCBIfam" id="TIGR01053">
    <property type="entry name" value="LSD1"/>
    <property type="match status" value="2"/>
</dbReference>
<comment type="subcellular location">
    <subcellularLocation>
        <location evidence="1">Nucleus</location>
    </subcellularLocation>
</comment>
<dbReference type="EMBL" id="JXTC01000852">
    <property type="protein sequence ID" value="PON36065.1"/>
    <property type="molecule type" value="Genomic_DNA"/>
</dbReference>
<evidence type="ECO:0000256" key="1">
    <source>
        <dbReference type="ARBA" id="ARBA00004123"/>
    </source>
</evidence>
<accession>A0A2P5AHP7</accession>
<organism evidence="5 6">
    <name type="scientific">Trema orientale</name>
    <name type="common">Charcoal tree</name>
    <name type="synonym">Celtis orientalis</name>
    <dbReference type="NCBI Taxonomy" id="63057"/>
    <lineage>
        <taxon>Eukaryota</taxon>
        <taxon>Viridiplantae</taxon>
        <taxon>Streptophyta</taxon>
        <taxon>Embryophyta</taxon>
        <taxon>Tracheophyta</taxon>
        <taxon>Spermatophyta</taxon>
        <taxon>Magnoliopsida</taxon>
        <taxon>eudicotyledons</taxon>
        <taxon>Gunneridae</taxon>
        <taxon>Pentapetalae</taxon>
        <taxon>rosids</taxon>
        <taxon>fabids</taxon>
        <taxon>Rosales</taxon>
        <taxon>Cannabaceae</taxon>
        <taxon>Trema</taxon>
    </lineage>
</organism>
<dbReference type="InterPro" id="IPR040319">
    <property type="entry name" value="LSD1-like"/>
</dbReference>
<dbReference type="STRING" id="63057.A0A2P5AHP7"/>
<feature type="region of interest" description="Disordered" evidence="3">
    <location>
        <begin position="1"/>
        <end position="60"/>
    </location>
</feature>
<feature type="compositionally biased region" description="Low complexity" evidence="3">
    <location>
        <begin position="51"/>
        <end position="60"/>
    </location>
</feature>
<evidence type="ECO:0000259" key="4">
    <source>
        <dbReference type="Pfam" id="PF06943"/>
    </source>
</evidence>
<sequence>MESKQVEEDDGPPPGYQSILPSPQPPSSPLKLPPEPPPPTAPPPQPPPTTLTPTTKTTPSETAQMVCGSCHRLLKYPPGARQVQRSCCQTVNFVLEAHQVGQVKCGSCTVLLMYPYGASQVRCSSCQHVTEIGAHNRRPPWSVQQGQPLPGPNPCY</sequence>
<name>A0A2P5AHP7_TREOI</name>
<gene>
    <name evidence="5" type="ORF">TorRG33x02_350140</name>
</gene>
<protein>
    <submittedName>
        <fullName evidence="5">Zinc finger, LSD1-type</fullName>
    </submittedName>
</protein>
<evidence type="ECO:0000313" key="5">
    <source>
        <dbReference type="EMBL" id="PON36065.1"/>
    </source>
</evidence>
<feature type="compositionally biased region" description="Pro residues" evidence="3">
    <location>
        <begin position="22"/>
        <end position="50"/>
    </location>
</feature>
<dbReference type="GO" id="GO:0005634">
    <property type="term" value="C:nucleus"/>
    <property type="evidence" value="ECO:0007669"/>
    <property type="project" value="UniProtKB-SubCell"/>
</dbReference>
<comment type="caution">
    <text evidence="5">The sequence shown here is derived from an EMBL/GenBank/DDBJ whole genome shotgun (WGS) entry which is preliminary data.</text>
</comment>
<keyword evidence="2" id="KW-0539">Nucleus</keyword>
<keyword evidence="6" id="KW-1185">Reference proteome</keyword>
<dbReference type="Pfam" id="PF06943">
    <property type="entry name" value="zf-LSD1"/>
    <property type="match status" value="2"/>
</dbReference>
<dbReference type="InParanoid" id="A0A2P5AHP7"/>
<dbReference type="InterPro" id="IPR005735">
    <property type="entry name" value="Znf_LSD1"/>
</dbReference>
<feature type="region of interest" description="Disordered" evidence="3">
    <location>
        <begin position="137"/>
        <end position="156"/>
    </location>
</feature>
<dbReference type="AlphaFoldDB" id="A0A2P5AHP7"/>
<dbReference type="Proteomes" id="UP000237000">
    <property type="component" value="Unassembled WGS sequence"/>
</dbReference>